<dbReference type="PANTHER" id="PTHR42799">
    <property type="entry name" value="MITOCHONDRIAL PEPTIDE METHIONINE SULFOXIDE REDUCTASE"/>
    <property type="match status" value="1"/>
</dbReference>
<accession>A0ABD3R1C5</accession>
<dbReference type="InterPro" id="IPR036509">
    <property type="entry name" value="Met_Sox_Rdtase_MsrA_sf"/>
</dbReference>
<dbReference type="Proteomes" id="UP001530377">
    <property type="component" value="Unassembled WGS sequence"/>
</dbReference>
<evidence type="ECO:0000313" key="11">
    <source>
        <dbReference type="Proteomes" id="UP001530377"/>
    </source>
</evidence>
<evidence type="ECO:0000256" key="4">
    <source>
        <dbReference type="ARBA" id="ARBA00030273"/>
    </source>
</evidence>
<evidence type="ECO:0000256" key="7">
    <source>
        <dbReference type="ARBA" id="ARBA00048782"/>
    </source>
</evidence>
<keyword evidence="11" id="KW-1185">Reference proteome</keyword>
<gene>
    <name evidence="10" type="ORF">ACHAXA_001891</name>
</gene>
<dbReference type="GO" id="GO:0008113">
    <property type="term" value="F:peptide-methionine (S)-S-oxide reductase activity"/>
    <property type="evidence" value="ECO:0007669"/>
    <property type="project" value="UniProtKB-EC"/>
</dbReference>
<proteinExistence type="inferred from homology"/>
<comment type="caution">
    <text evidence="10">The sequence shown here is derived from an EMBL/GenBank/DDBJ whole genome shotgun (WGS) entry which is preliminary data.</text>
</comment>
<evidence type="ECO:0000256" key="6">
    <source>
        <dbReference type="ARBA" id="ARBA00047806"/>
    </source>
</evidence>
<evidence type="ECO:0000256" key="2">
    <source>
        <dbReference type="ARBA" id="ARBA00012502"/>
    </source>
</evidence>
<dbReference type="EMBL" id="JALLPB020000826">
    <property type="protein sequence ID" value="KAL3806359.1"/>
    <property type="molecule type" value="Genomic_DNA"/>
</dbReference>
<evidence type="ECO:0000313" key="10">
    <source>
        <dbReference type="EMBL" id="KAL3806359.1"/>
    </source>
</evidence>
<dbReference type="Gene3D" id="3.30.1060.10">
    <property type="entry name" value="Peptide methionine sulphoxide reductase MsrA"/>
    <property type="match status" value="1"/>
</dbReference>
<dbReference type="Pfam" id="PF01625">
    <property type="entry name" value="PMSR"/>
    <property type="match status" value="1"/>
</dbReference>
<evidence type="ECO:0000256" key="3">
    <source>
        <dbReference type="ARBA" id="ARBA00023002"/>
    </source>
</evidence>
<comment type="catalytic activity">
    <reaction evidence="7">
        <text>[thioredoxin]-disulfide + L-methionine + H2O = L-methionine (S)-S-oxide + [thioredoxin]-dithiol</text>
        <dbReference type="Rhea" id="RHEA:19993"/>
        <dbReference type="Rhea" id="RHEA-COMP:10698"/>
        <dbReference type="Rhea" id="RHEA-COMP:10700"/>
        <dbReference type="ChEBI" id="CHEBI:15377"/>
        <dbReference type="ChEBI" id="CHEBI:29950"/>
        <dbReference type="ChEBI" id="CHEBI:50058"/>
        <dbReference type="ChEBI" id="CHEBI:57844"/>
        <dbReference type="ChEBI" id="CHEBI:58772"/>
        <dbReference type="EC" id="1.8.4.11"/>
    </reaction>
</comment>
<dbReference type="InterPro" id="IPR002569">
    <property type="entry name" value="Met_Sox_Rdtase_MsrA_dom"/>
</dbReference>
<comment type="catalytic activity">
    <reaction evidence="6">
        <text>L-methionyl-[protein] + [thioredoxin]-disulfide + H2O = L-methionyl-(S)-S-oxide-[protein] + [thioredoxin]-dithiol</text>
        <dbReference type="Rhea" id="RHEA:14217"/>
        <dbReference type="Rhea" id="RHEA-COMP:10698"/>
        <dbReference type="Rhea" id="RHEA-COMP:10700"/>
        <dbReference type="Rhea" id="RHEA-COMP:12313"/>
        <dbReference type="Rhea" id="RHEA-COMP:12315"/>
        <dbReference type="ChEBI" id="CHEBI:15377"/>
        <dbReference type="ChEBI" id="CHEBI:16044"/>
        <dbReference type="ChEBI" id="CHEBI:29950"/>
        <dbReference type="ChEBI" id="CHEBI:44120"/>
        <dbReference type="ChEBI" id="CHEBI:50058"/>
        <dbReference type="EC" id="1.8.4.11"/>
    </reaction>
</comment>
<evidence type="ECO:0000256" key="1">
    <source>
        <dbReference type="ARBA" id="ARBA00005591"/>
    </source>
</evidence>
<dbReference type="HAMAP" id="MF_01401">
    <property type="entry name" value="MsrA"/>
    <property type="match status" value="1"/>
</dbReference>
<feature type="domain" description="Peptide methionine sulphoxide reductase MsrA" evidence="9">
    <location>
        <begin position="123"/>
        <end position="281"/>
    </location>
</feature>
<dbReference type="SUPFAM" id="SSF55068">
    <property type="entry name" value="Peptide methionine sulfoxide reductase"/>
    <property type="match status" value="1"/>
</dbReference>
<dbReference type="InterPro" id="IPR050162">
    <property type="entry name" value="MsrA_MetSO_reductase"/>
</dbReference>
<evidence type="ECO:0000259" key="9">
    <source>
        <dbReference type="Pfam" id="PF01625"/>
    </source>
</evidence>
<sequence length="338" mass="37295">MAPIHRTLSLGIIIARASAFHTPAAANKSSIVIDPTTNSLSSRSSVASAALGNGGNNGNPTRQPMARRMIGSILDLLSGGDGGMISPQQALKGRGEKMAGITGLRHYVLKNDIEEVPPGYEVCVFGNGCFWGSEKAMWRLPRGIHSTSVGYCAGYTPNPTYNEVCSSMTGHTEGVRVVYNPAEISYVDILRMFWESHDPTQHMGQGNDRGSQYRSGVYYFNDDQRRLIESSKGAYEEALGNRKIRTEIASASDYDAYGGLWYYAEPYHQQYLAKPGSRPYCSAQPQGVSLPQFESWAPKDLVEKYRPKLPESFWKQHGPKRGCSIVRFDNEPISESSY</sequence>
<dbReference type="NCBIfam" id="TIGR00401">
    <property type="entry name" value="msrA"/>
    <property type="match status" value="1"/>
</dbReference>
<feature type="signal peptide" evidence="8">
    <location>
        <begin position="1"/>
        <end position="19"/>
    </location>
</feature>
<comment type="similarity">
    <text evidence="1">Belongs to the MsrA Met sulfoxide reductase family.</text>
</comment>
<keyword evidence="8" id="KW-0732">Signal</keyword>
<dbReference type="EC" id="1.8.4.11" evidence="2"/>
<feature type="chain" id="PRO_5044759074" description="peptide-methionine (S)-S-oxide reductase" evidence="8">
    <location>
        <begin position="20"/>
        <end position="338"/>
    </location>
</feature>
<evidence type="ECO:0000256" key="5">
    <source>
        <dbReference type="ARBA" id="ARBA00030643"/>
    </source>
</evidence>
<name>A0ABD3R1C5_9STRA</name>
<dbReference type="PANTHER" id="PTHR42799:SF2">
    <property type="entry name" value="MITOCHONDRIAL PEPTIDE METHIONINE SULFOXIDE REDUCTASE"/>
    <property type="match status" value="1"/>
</dbReference>
<protein>
    <recommendedName>
        <fullName evidence="2">peptide-methionine (S)-S-oxide reductase</fullName>
        <ecNumber evidence="2">1.8.4.11</ecNumber>
    </recommendedName>
    <alternativeName>
        <fullName evidence="5">Peptide-methionine (S)-S-oxide reductase</fullName>
    </alternativeName>
    <alternativeName>
        <fullName evidence="4">Protein-methionine-S-oxide reductase</fullName>
    </alternativeName>
</protein>
<organism evidence="10 11">
    <name type="scientific">Cyclostephanos tholiformis</name>
    <dbReference type="NCBI Taxonomy" id="382380"/>
    <lineage>
        <taxon>Eukaryota</taxon>
        <taxon>Sar</taxon>
        <taxon>Stramenopiles</taxon>
        <taxon>Ochrophyta</taxon>
        <taxon>Bacillariophyta</taxon>
        <taxon>Coscinodiscophyceae</taxon>
        <taxon>Thalassiosirophycidae</taxon>
        <taxon>Stephanodiscales</taxon>
        <taxon>Stephanodiscaceae</taxon>
        <taxon>Cyclostephanos</taxon>
    </lineage>
</organism>
<dbReference type="AlphaFoldDB" id="A0ABD3R1C5"/>
<keyword evidence="3" id="KW-0560">Oxidoreductase</keyword>
<evidence type="ECO:0000256" key="8">
    <source>
        <dbReference type="SAM" id="SignalP"/>
    </source>
</evidence>
<reference evidence="10 11" key="1">
    <citation type="submission" date="2024-10" db="EMBL/GenBank/DDBJ databases">
        <title>Updated reference genomes for cyclostephanoid diatoms.</title>
        <authorList>
            <person name="Roberts W.R."/>
            <person name="Alverson A.J."/>
        </authorList>
    </citation>
    <scope>NUCLEOTIDE SEQUENCE [LARGE SCALE GENOMIC DNA]</scope>
    <source>
        <strain evidence="10 11">AJA228-03</strain>
    </source>
</reference>